<gene>
    <name evidence="1" type="ORF">SAMN02745775_101782</name>
</gene>
<dbReference type="RefSeq" id="WP_175533713.1">
    <property type="nucleotide sequence ID" value="NZ_FOSQ01000001.1"/>
</dbReference>
<name>A0A1I3Y0D2_9PROT</name>
<dbReference type="EMBL" id="FOSQ01000001">
    <property type="protein sequence ID" value="SFK24761.1"/>
    <property type="molecule type" value="Genomic_DNA"/>
</dbReference>
<dbReference type="AlphaFoldDB" id="A0A1I3Y0D2"/>
<proteinExistence type="predicted"/>
<dbReference type="Proteomes" id="UP000199473">
    <property type="component" value="Unassembled WGS sequence"/>
</dbReference>
<reference evidence="1 2" key="1">
    <citation type="submission" date="2016-10" db="EMBL/GenBank/DDBJ databases">
        <authorList>
            <person name="de Groot N.N."/>
        </authorList>
    </citation>
    <scope>NUCLEOTIDE SEQUENCE [LARGE SCALE GENOMIC DNA]</scope>
    <source>
        <strain evidence="1 2">DSM 19981</strain>
    </source>
</reference>
<keyword evidence="2" id="KW-1185">Reference proteome</keyword>
<accession>A0A1I3Y0D2</accession>
<evidence type="ECO:0000313" key="1">
    <source>
        <dbReference type="EMBL" id="SFK24761.1"/>
    </source>
</evidence>
<protein>
    <submittedName>
        <fullName evidence="1">Uncharacterized protein</fullName>
    </submittedName>
</protein>
<sequence length="49" mass="5655">MTPAAHRAALHRATRSGEWEMAERATRALAWRWLLQSLARAWRLAGRGR</sequence>
<organism evidence="1 2">
    <name type="scientific">Falsiroseomonas stagni DSM 19981</name>
    <dbReference type="NCBI Taxonomy" id="1123062"/>
    <lineage>
        <taxon>Bacteria</taxon>
        <taxon>Pseudomonadati</taxon>
        <taxon>Pseudomonadota</taxon>
        <taxon>Alphaproteobacteria</taxon>
        <taxon>Acetobacterales</taxon>
        <taxon>Roseomonadaceae</taxon>
        <taxon>Falsiroseomonas</taxon>
    </lineage>
</organism>
<evidence type="ECO:0000313" key="2">
    <source>
        <dbReference type="Proteomes" id="UP000199473"/>
    </source>
</evidence>